<feature type="transmembrane region" description="Helical" evidence="8">
    <location>
        <begin position="957"/>
        <end position="975"/>
    </location>
</feature>
<dbReference type="Gene3D" id="2.120.10.30">
    <property type="entry name" value="TolB, C-terminal domain"/>
    <property type="match status" value="1"/>
</dbReference>
<evidence type="ECO:0000256" key="7">
    <source>
        <dbReference type="SAM" id="MobiDB-lite"/>
    </source>
</evidence>
<evidence type="ECO:0000256" key="4">
    <source>
        <dbReference type="ARBA" id="ARBA00022989"/>
    </source>
</evidence>
<dbReference type="Pfam" id="PF01436">
    <property type="entry name" value="NHL"/>
    <property type="match status" value="1"/>
</dbReference>
<gene>
    <name evidence="10" type="ORF">VCS650_LOCUS25159</name>
</gene>
<dbReference type="GO" id="GO:0016020">
    <property type="term" value="C:membrane"/>
    <property type="evidence" value="ECO:0007669"/>
    <property type="project" value="UniProtKB-SubCell"/>
</dbReference>
<accession>A0A814W1P4</accession>
<evidence type="ECO:0000259" key="9">
    <source>
        <dbReference type="PROSITE" id="PS50262"/>
    </source>
</evidence>
<evidence type="ECO:0000256" key="8">
    <source>
        <dbReference type="SAM" id="Phobius"/>
    </source>
</evidence>
<name>A0A814W1P4_9BILA</name>
<dbReference type="EMBL" id="CAJNON010000319">
    <property type="protein sequence ID" value="CAF1192849.1"/>
    <property type="molecule type" value="Genomic_DNA"/>
</dbReference>
<evidence type="ECO:0000313" key="11">
    <source>
        <dbReference type="Proteomes" id="UP000663891"/>
    </source>
</evidence>
<evidence type="ECO:0000256" key="5">
    <source>
        <dbReference type="ARBA" id="ARBA00023136"/>
    </source>
</evidence>
<keyword evidence="3" id="KW-0677">Repeat</keyword>
<dbReference type="Proteomes" id="UP000663891">
    <property type="component" value="Unassembled WGS sequence"/>
</dbReference>
<dbReference type="AlphaFoldDB" id="A0A814W1P4"/>
<dbReference type="PROSITE" id="PS51125">
    <property type="entry name" value="NHL"/>
    <property type="match status" value="1"/>
</dbReference>
<dbReference type="GO" id="GO:0033299">
    <property type="term" value="P:secretion of lysosomal enzymes"/>
    <property type="evidence" value="ECO:0007669"/>
    <property type="project" value="TreeGrafter"/>
</dbReference>
<comment type="caution">
    <text evidence="10">The sequence shown here is derived from an EMBL/GenBank/DDBJ whole genome shotgun (WGS) entry which is preliminary data.</text>
</comment>
<protein>
    <recommendedName>
        <fullName evidence="9">G-protein coupled receptors family 1 profile domain-containing protein</fullName>
    </recommendedName>
</protein>
<sequence>MSSPPATPRSTLGSTPSTQGRRRGQSSSPPRAPHRSPSSLGPEKREYLNTTAEAKRKTHGPQKSLDELRQQMIDLHYANNRNYFDNITYEIYNISQQDETSARYTKREIGININSQFINGRFYRLENPLKHFSILEPANGCNNGIVLTRQSAEQQKCIIATNAGFFNTKTGDCLGNVISNGKIVQKPGIHNANFGITKDNKFVIGYINISEIDNFDQLIGGVIWLVRNGLSYVNISETLEDMTTQETGSTFVTVRAGRVALGHDAAGRIMMLVMDGASAYSKGPNLHEMAQLMIELGAINAINLDGGGSSTAIENGSLVNYVSDSCPGSDIESSISRCERRVTTITCIYDVTEQNDRETNEKTLTVVFGTITSSFNQPKFCATPAWNPFGITFANRTTVGGYPFVLFINMNNTIYTVNREMKQILMWINNSINPNQITPDNFTDSYSIFVTNNGDIYYDNGNENGRVDKWISNTNTLVNVMNVDSSCDGLFIDINNNLYCSMSDDNIILKTWSNDSEMISTTAAGTGIPGSASDELDGPLGIFVDLNFDLYVADHRNDRIQLFKHGELNGTTIFGEGSSNNSISLNYPSGIVLDADKNLFIVDQFNHRIIRSGFNDIRCIIGCSGEGSQFYQLSNPRTLSFDSYGNIFITDTGNSRIQKFDFLSNSCDNSSMVESAYSSVLTENHSTYSRTGCDLSNYYYEVIQMNVNESLYYTLHSNSSIDTYGYVYTDKFYPPDPSINLILEDSDRFSKGQFGIRTFLQSTTVNILILTTVYPNVTGTFSIFASGLNDVTFERLINPDKCVIGNPCKNQAKGIGITLDDILRFEINRNVTLKNQPLLVKISVALTIIMFLLGLINSILSFLTFQNENLRKFGCGIYLLASSITSLLTISMFTINFWFILITQMNSSFHRGGCKSIESLLKLFLYFDTWLNACVAIERAINVYQGINFNKEKSKRLARWIIFILPFCITATIIHEPLHSDVFEYPVKENYYDTKIIEVHRWCVINYSRVVQDYNTAVLFIHLIGPFIANLFSALFIIFGTARQRSLAQTNQNYITHVRAQFREHKQLVISPAILLILSMPRLIISLLPGCVKVSDKPWLYLFAYFISFTPSILVFIVFVVPSELYLKTLKESLRNWQRRICH</sequence>
<dbReference type="Gene3D" id="1.20.1070.10">
    <property type="entry name" value="Rhodopsin 7-helix transmembrane proteins"/>
    <property type="match status" value="1"/>
</dbReference>
<feature type="compositionally biased region" description="Low complexity" evidence="7">
    <location>
        <begin position="25"/>
        <end position="39"/>
    </location>
</feature>
<dbReference type="InterPro" id="IPR018711">
    <property type="entry name" value="NAGPA"/>
</dbReference>
<feature type="compositionally biased region" description="Polar residues" evidence="7">
    <location>
        <begin position="1"/>
        <end position="15"/>
    </location>
</feature>
<dbReference type="InterPro" id="IPR017452">
    <property type="entry name" value="GPCR_Rhodpsn_7TM"/>
</dbReference>
<evidence type="ECO:0000256" key="6">
    <source>
        <dbReference type="PROSITE-ProRule" id="PRU00504"/>
    </source>
</evidence>
<dbReference type="OrthoDB" id="192253at2759"/>
<evidence type="ECO:0000313" key="10">
    <source>
        <dbReference type="EMBL" id="CAF1192849.1"/>
    </source>
</evidence>
<dbReference type="Pfam" id="PF09992">
    <property type="entry name" value="NAGPA"/>
    <property type="match status" value="1"/>
</dbReference>
<dbReference type="InterPro" id="IPR011042">
    <property type="entry name" value="6-blade_b-propeller_TolB-like"/>
</dbReference>
<feature type="region of interest" description="Disordered" evidence="7">
    <location>
        <begin position="1"/>
        <end position="46"/>
    </location>
</feature>
<keyword evidence="2 8" id="KW-0812">Transmembrane</keyword>
<evidence type="ECO:0000256" key="1">
    <source>
        <dbReference type="ARBA" id="ARBA00004370"/>
    </source>
</evidence>
<feature type="transmembrane region" description="Helical" evidence="8">
    <location>
        <begin position="1100"/>
        <end position="1121"/>
    </location>
</feature>
<keyword evidence="4 8" id="KW-1133">Transmembrane helix</keyword>
<dbReference type="SUPFAM" id="SSF81321">
    <property type="entry name" value="Family A G protein-coupled receptor-like"/>
    <property type="match status" value="1"/>
</dbReference>
<feature type="transmembrane region" description="Helical" evidence="8">
    <location>
        <begin position="877"/>
        <end position="900"/>
    </location>
</feature>
<feature type="transmembrane region" description="Helical" evidence="8">
    <location>
        <begin position="838"/>
        <end position="865"/>
    </location>
</feature>
<dbReference type="InterPro" id="IPR001258">
    <property type="entry name" value="NHL_repeat"/>
</dbReference>
<dbReference type="PROSITE" id="PS50262">
    <property type="entry name" value="G_PROTEIN_RECEP_F1_2"/>
    <property type="match status" value="1"/>
</dbReference>
<dbReference type="CDD" id="cd05819">
    <property type="entry name" value="NHL"/>
    <property type="match status" value="1"/>
</dbReference>
<keyword evidence="5 8" id="KW-0472">Membrane</keyword>
<organism evidence="10 11">
    <name type="scientific">Adineta steineri</name>
    <dbReference type="NCBI Taxonomy" id="433720"/>
    <lineage>
        <taxon>Eukaryota</taxon>
        <taxon>Metazoa</taxon>
        <taxon>Spiralia</taxon>
        <taxon>Gnathifera</taxon>
        <taxon>Rotifera</taxon>
        <taxon>Eurotatoria</taxon>
        <taxon>Bdelloidea</taxon>
        <taxon>Adinetida</taxon>
        <taxon>Adinetidae</taxon>
        <taxon>Adineta</taxon>
    </lineage>
</organism>
<dbReference type="SUPFAM" id="SSF101898">
    <property type="entry name" value="NHL repeat"/>
    <property type="match status" value="1"/>
</dbReference>
<feature type="transmembrane region" description="Helical" evidence="8">
    <location>
        <begin position="1068"/>
        <end position="1088"/>
    </location>
</feature>
<evidence type="ECO:0000256" key="2">
    <source>
        <dbReference type="ARBA" id="ARBA00022692"/>
    </source>
</evidence>
<comment type="subcellular location">
    <subcellularLocation>
        <location evidence="1">Membrane</location>
    </subcellularLocation>
</comment>
<reference evidence="10" key="1">
    <citation type="submission" date="2021-02" db="EMBL/GenBank/DDBJ databases">
        <authorList>
            <person name="Nowell W R."/>
        </authorList>
    </citation>
    <scope>NUCLEOTIDE SEQUENCE</scope>
</reference>
<proteinExistence type="predicted"/>
<dbReference type="PANTHER" id="PTHR40446:SF2">
    <property type="entry name" value="N-ACETYLGLUCOSAMINE-1-PHOSPHODIESTER ALPHA-N-ACETYLGLUCOSAMINIDASE"/>
    <property type="match status" value="1"/>
</dbReference>
<dbReference type="PANTHER" id="PTHR40446">
    <property type="entry name" value="N-ACETYLGLUCOSAMINE-1-PHOSPHODIESTER ALPHA-N-ACETYLGLUCOSAMINIDASE"/>
    <property type="match status" value="1"/>
</dbReference>
<feature type="repeat" description="NHL" evidence="6">
    <location>
        <begin position="623"/>
        <end position="663"/>
    </location>
</feature>
<feature type="transmembrane region" description="Helical" evidence="8">
    <location>
        <begin position="1017"/>
        <end position="1039"/>
    </location>
</feature>
<feature type="domain" description="G-protein coupled receptors family 1 profile" evidence="9">
    <location>
        <begin position="856"/>
        <end position="1119"/>
    </location>
</feature>
<evidence type="ECO:0000256" key="3">
    <source>
        <dbReference type="ARBA" id="ARBA00022737"/>
    </source>
</evidence>